<gene>
    <name evidence="1" type="ORF">PBRA_004810</name>
</gene>
<keyword evidence="2" id="KW-1185">Reference proteome</keyword>
<evidence type="ECO:0000313" key="2">
    <source>
        <dbReference type="Proteomes" id="UP000039324"/>
    </source>
</evidence>
<protein>
    <submittedName>
        <fullName evidence="1">Uncharacterized protein</fullName>
    </submittedName>
</protein>
<dbReference type="AlphaFoldDB" id="A0A0G4ILZ6"/>
<evidence type="ECO:0000313" key="1">
    <source>
        <dbReference type="EMBL" id="CEO96120.1"/>
    </source>
</evidence>
<dbReference type="Proteomes" id="UP000039324">
    <property type="component" value="Unassembled WGS sequence"/>
</dbReference>
<accession>A0A0G4ILZ6</accession>
<sequence length="138" mass="15764">MTTGVDYRSQILSVLDDLKLDYSTGVITSDRITFVITNLAIEQKVVIEWTDRCLLLIRNVALFLLPEMARLPVAEMLVRNNWALSTGNFELDFSDGEIRFKASAFYYDMADIKPIFTHHMKACLESFQDVVPKLRALA</sequence>
<proteinExistence type="predicted"/>
<dbReference type="EMBL" id="CDSF01000046">
    <property type="protein sequence ID" value="CEO96120.1"/>
    <property type="molecule type" value="Genomic_DNA"/>
</dbReference>
<organism evidence="1 2">
    <name type="scientific">Plasmodiophora brassicae</name>
    <name type="common">Clubroot disease agent</name>
    <dbReference type="NCBI Taxonomy" id="37360"/>
    <lineage>
        <taxon>Eukaryota</taxon>
        <taxon>Sar</taxon>
        <taxon>Rhizaria</taxon>
        <taxon>Endomyxa</taxon>
        <taxon>Phytomyxea</taxon>
        <taxon>Plasmodiophorida</taxon>
        <taxon>Plasmodiophoridae</taxon>
        <taxon>Plasmodiophora</taxon>
    </lineage>
</organism>
<name>A0A0G4ILZ6_PLABS</name>
<reference evidence="1 2" key="1">
    <citation type="submission" date="2015-02" db="EMBL/GenBank/DDBJ databases">
        <authorList>
            <person name="Chooi Y.-H."/>
        </authorList>
    </citation>
    <scope>NUCLEOTIDE SEQUENCE [LARGE SCALE GENOMIC DNA]</scope>
    <source>
        <strain evidence="1">E3</strain>
    </source>
</reference>